<dbReference type="AlphaFoldDB" id="A0A427Y0A3"/>
<dbReference type="PANTHER" id="PTHR37271:SF1">
    <property type="entry name" value="KARYOGAMY PROTEIN KAR9"/>
    <property type="match status" value="1"/>
</dbReference>
<dbReference type="EMBL" id="RSCE01000003">
    <property type="protein sequence ID" value="RSH84425.1"/>
    <property type="molecule type" value="Genomic_DNA"/>
</dbReference>
<feature type="compositionally biased region" description="Low complexity" evidence="1">
    <location>
        <begin position="434"/>
        <end position="453"/>
    </location>
</feature>
<dbReference type="InterPro" id="IPR013889">
    <property type="entry name" value="Karyogamy_KAR9"/>
</dbReference>
<evidence type="ECO:0008006" key="4">
    <source>
        <dbReference type="Google" id="ProtNLM"/>
    </source>
</evidence>
<evidence type="ECO:0000313" key="2">
    <source>
        <dbReference type="EMBL" id="RSH84425.1"/>
    </source>
</evidence>
<dbReference type="STRING" id="105984.A0A427Y0A3"/>
<protein>
    <recommendedName>
        <fullName evidence="4">GAR domain-containing protein</fullName>
    </recommendedName>
</protein>
<dbReference type="OrthoDB" id="5559380at2759"/>
<dbReference type="GeneID" id="39590489"/>
<comment type="caution">
    <text evidence="2">The sequence shown here is derived from an EMBL/GenBank/DDBJ whole genome shotgun (WGS) entry which is preliminary data.</text>
</comment>
<organism evidence="2 3">
    <name type="scientific">Apiotrichum porosum</name>
    <dbReference type="NCBI Taxonomy" id="105984"/>
    <lineage>
        <taxon>Eukaryota</taxon>
        <taxon>Fungi</taxon>
        <taxon>Dikarya</taxon>
        <taxon>Basidiomycota</taxon>
        <taxon>Agaricomycotina</taxon>
        <taxon>Tremellomycetes</taxon>
        <taxon>Trichosporonales</taxon>
        <taxon>Trichosporonaceae</taxon>
        <taxon>Apiotrichum</taxon>
    </lineage>
</organism>
<dbReference type="RefSeq" id="XP_028477873.1">
    <property type="nucleotide sequence ID" value="XM_028621421.1"/>
</dbReference>
<feature type="region of interest" description="Disordered" evidence="1">
    <location>
        <begin position="1"/>
        <end position="76"/>
    </location>
</feature>
<dbReference type="GO" id="GO:0005816">
    <property type="term" value="C:spindle pole body"/>
    <property type="evidence" value="ECO:0007669"/>
    <property type="project" value="TreeGrafter"/>
</dbReference>
<feature type="compositionally biased region" description="Polar residues" evidence="1">
    <location>
        <begin position="1"/>
        <end position="15"/>
    </location>
</feature>
<dbReference type="GO" id="GO:0005938">
    <property type="term" value="C:cell cortex"/>
    <property type="evidence" value="ECO:0007669"/>
    <property type="project" value="TreeGrafter"/>
</dbReference>
<evidence type="ECO:0000256" key="1">
    <source>
        <dbReference type="SAM" id="MobiDB-lite"/>
    </source>
</evidence>
<feature type="compositionally biased region" description="Polar residues" evidence="1">
    <location>
        <begin position="388"/>
        <end position="397"/>
    </location>
</feature>
<accession>A0A427Y0A3</accession>
<feature type="compositionally biased region" description="Low complexity" evidence="1">
    <location>
        <begin position="461"/>
        <end position="481"/>
    </location>
</feature>
<feature type="compositionally biased region" description="Basic and acidic residues" evidence="1">
    <location>
        <begin position="496"/>
        <end position="505"/>
    </location>
</feature>
<dbReference type="GO" id="GO:0043332">
    <property type="term" value="C:mating projection tip"/>
    <property type="evidence" value="ECO:0007669"/>
    <property type="project" value="TreeGrafter"/>
</dbReference>
<proteinExistence type="predicted"/>
<dbReference type="PANTHER" id="PTHR37271">
    <property type="entry name" value="KARYOGAMY PROTEIN KAR9"/>
    <property type="match status" value="1"/>
</dbReference>
<feature type="region of interest" description="Disordered" evidence="1">
    <location>
        <begin position="384"/>
        <end position="505"/>
    </location>
</feature>
<feature type="region of interest" description="Disordered" evidence="1">
    <location>
        <begin position="519"/>
        <end position="556"/>
    </location>
</feature>
<dbReference type="GO" id="GO:0051293">
    <property type="term" value="P:establishment of spindle localization"/>
    <property type="evidence" value="ECO:0007669"/>
    <property type="project" value="TreeGrafter"/>
</dbReference>
<gene>
    <name evidence="2" type="ORF">EHS24_005946</name>
</gene>
<dbReference type="GO" id="GO:0030473">
    <property type="term" value="P:nuclear migration along microtubule"/>
    <property type="evidence" value="ECO:0007669"/>
    <property type="project" value="TreeGrafter"/>
</dbReference>
<reference evidence="2 3" key="1">
    <citation type="submission" date="2018-11" db="EMBL/GenBank/DDBJ databases">
        <title>Genome sequence of Apiotrichum porosum DSM 27194.</title>
        <authorList>
            <person name="Aliyu H."/>
            <person name="Gorte O."/>
            <person name="Ochsenreither K."/>
        </authorList>
    </citation>
    <scope>NUCLEOTIDE SEQUENCE [LARGE SCALE GENOMIC DNA]</scope>
    <source>
        <strain evidence="2 3">DSM 27194</strain>
    </source>
</reference>
<feature type="compositionally biased region" description="Polar residues" evidence="1">
    <location>
        <begin position="41"/>
        <end position="59"/>
    </location>
</feature>
<sequence>MSTTLAQQILSLSLDDNNEKRGDTAPLPSDVSPPPPGHARTISTSSVTSFRNSDESASTPNRPPRSPLRSPRRRTGDSTAAMLEIDNLQVEVASLLDKIYEIEELRHSPSLRAAHASRLDSLLSEVHETIINLSPRVAAFETNASDAPDITTPLHKDWAKVTAQHAQLEQEMQEDPWLVRFRTTADQTEGMMDPLQSSLVDLTNYAGRVLMSFDTVPLYSSDGLSIERLRTMAASHGRIKSTYVPSVNRMLLMMDKSVSCRTVKNGEALRRLNDMSTRWSQLQDGLAKLDGKVALALSQNDPDANYFNSSHHHLQEVLGDDFVSSPKIPMVPTLDFGHEGPDLARVLSAGAQPITATIASSLAPPPVPRTGSVTPNAQRTLRRAISRPSLSSSQSHGAGTPLEKPRWMYSTKAGLDNNSPPPHVPTTTKSQRRTSYGGASSHGGSTHGGSSYAPSNYGTVPRRTSSPTLSSPSGSVISSTRAPLNNVNATPRAVRRREDEHHDRLATAVTPLRRVPVLQRTPAPTTPGMRPRPSGVNTPGGIRPRPSFGSVGRVPPPSAFRVTSPMGTPSRPGSRAVSVNSVSSTIASVGLRPFVPSKYDNLDLEVQRVIDAVNPGIFIARIDQPVRRGQRKREGELWSGEFLFGASGRKTVVKLVELAARGTKRIKCMIKVGGAFEELGAYLTKLKIEKENEQEELDDDIF</sequence>
<keyword evidence="3" id="KW-1185">Reference proteome</keyword>
<name>A0A427Y0A3_9TREE</name>
<evidence type="ECO:0000313" key="3">
    <source>
        <dbReference type="Proteomes" id="UP000279236"/>
    </source>
</evidence>
<dbReference type="Proteomes" id="UP000279236">
    <property type="component" value="Unassembled WGS sequence"/>
</dbReference>